<dbReference type="PANTHER" id="PTHR48207">
    <property type="entry name" value="SUCCINATE--HYDROXYMETHYLGLUTARATE COA-TRANSFERASE"/>
    <property type="match status" value="1"/>
</dbReference>
<reference evidence="3 4" key="1">
    <citation type="submission" date="2019-08" db="EMBL/GenBank/DDBJ databases">
        <authorList>
            <person name="Peeters C."/>
        </authorList>
    </citation>
    <scope>NUCLEOTIDE SEQUENCE [LARGE SCALE GENOMIC DNA]</scope>
    <source>
        <strain evidence="3 4">LMG 31109</strain>
    </source>
</reference>
<protein>
    <submittedName>
        <fullName evidence="3">Succinyl-CoA--L-malate CoA-transferase alpha subunit</fullName>
        <ecNumber evidence="3">2.8.3.22</ecNumber>
    </submittedName>
</protein>
<gene>
    <name evidence="3" type="primary">smtA</name>
    <name evidence="3" type="ORF">PNO31109_03734</name>
</gene>
<dbReference type="AlphaFoldDB" id="A0A5E4X9K7"/>
<dbReference type="SUPFAM" id="SSF89796">
    <property type="entry name" value="CoA-transferase family III (CaiB/BaiF)"/>
    <property type="match status" value="1"/>
</dbReference>
<accession>A0A5E4X9K7</accession>
<feature type="compositionally biased region" description="Low complexity" evidence="2">
    <location>
        <begin position="31"/>
        <end position="44"/>
    </location>
</feature>
<keyword evidence="4" id="KW-1185">Reference proteome</keyword>
<dbReference type="InterPro" id="IPR044855">
    <property type="entry name" value="CoA-Trfase_III_dom3_sf"/>
</dbReference>
<dbReference type="EC" id="2.8.3.22" evidence="3"/>
<evidence type="ECO:0000256" key="2">
    <source>
        <dbReference type="SAM" id="MobiDB-lite"/>
    </source>
</evidence>
<dbReference type="InterPro" id="IPR023606">
    <property type="entry name" value="CoA-Trfase_III_dom_1_sf"/>
</dbReference>
<feature type="region of interest" description="Disordered" evidence="2">
    <location>
        <begin position="1"/>
        <end position="44"/>
    </location>
</feature>
<dbReference type="InterPro" id="IPR050483">
    <property type="entry name" value="CoA-transferase_III_domain"/>
</dbReference>
<evidence type="ECO:0000313" key="4">
    <source>
        <dbReference type="Proteomes" id="UP000367825"/>
    </source>
</evidence>
<dbReference type="Pfam" id="PF02515">
    <property type="entry name" value="CoA_transf_3"/>
    <property type="match status" value="1"/>
</dbReference>
<evidence type="ECO:0000313" key="3">
    <source>
        <dbReference type="EMBL" id="VVE32986.1"/>
    </source>
</evidence>
<feature type="compositionally biased region" description="Low complexity" evidence="2">
    <location>
        <begin position="1"/>
        <end position="19"/>
    </location>
</feature>
<dbReference type="InterPro" id="IPR003673">
    <property type="entry name" value="CoA-Trfase_fam_III"/>
</dbReference>
<dbReference type="GO" id="GO:0008410">
    <property type="term" value="F:CoA-transferase activity"/>
    <property type="evidence" value="ECO:0007669"/>
    <property type="project" value="TreeGrafter"/>
</dbReference>
<keyword evidence="1 3" id="KW-0808">Transferase</keyword>
<proteinExistence type="predicted"/>
<dbReference type="RefSeq" id="WP_241013877.1">
    <property type="nucleotide sequence ID" value="NZ_CABPSC010000016.1"/>
</dbReference>
<organism evidence="3 4">
    <name type="scientific">Pandoraea nosoerga</name>
    <dbReference type="NCBI Taxonomy" id="2508296"/>
    <lineage>
        <taxon>Bacteria</taxon>
        <taxon>Pseudomonadati</taxon>
        <taxon>Pseudomonadota</taxon>
        <taxon>Betaproteobacteria</taxon>
        <taxon>Burkholderiales</taxon>
        <taxon>Burkholderiaceae</taxon>
        <taxon>Pandoraea</taxon>
    </lineage>
</organism>
<evidence type="ECO:0000256" key="1">
    <source>
        <dbReference type="ARBA" id="ARBA00022679"/>
    </source>
</evidence>
<name>A0A5E4X9K7_9BURK</name>
<dbReference type="EMBL" id="CABPSC010000016">
    <property type="protein sequence ID" value="VVE32986.1"/>
    <property type="molecule type" value="Genomic_DNA"/>
</dbReference>
<dbReference type="Gene3D" id="3.40.50.10540">
    <property type="entry name" value="Crotonobetainyl-coa:carnitine coa-transferase, domain 1"/>
    <property type="match status" value="1"/>
</dbReference>
<sequence length="446" mass="47299">MSKSSKSSESSKPSGPSMPLESALPHRGESAAGTASENASQAAAGAPPARGALAGVKVLELGTLIAGPFAARMLGEFGAQVIKIEDPQHGDPLRKWRKLHPDAAGTSLWWAVQARNKKSVTINLKAPEGQAIVRKLAAQADIVVENFRPGLLERFGLGYEALSAENPGLVMVRLSGYGQTGPYRDRPGFGAIAESMGGLRHITGYPDLPPPRIGISIGDSIAALHGVIGAMMALHHRNVNGGRGQVVDVALYEAVFNLMESVVPEYSVAGMVRERTGASLPGIVPSNTYACADGMIVVGGNSDPIFRRLMYAIGRADLAEDPALAHNDGRVPRTQEIDEAIGAWTRERRIDEALAVLQGADVPASRIYTVADMFADPQFIARQMIQRHTLPDGTPIDLPNITPKLSDTPGETQWLGPALGAHTDEVLAQLGYDAGQIKTLRENGVI</sequence>
<dbReference type="PANTHER" id="PTHR48207:SF3">
    <property type="entry name" value="SUCCINATE--HYDROXYMETHYLGLUTARATE COA-TRANSFERASE"/>
    <property type="match status" value="1"/>
</dbReference>
<dbReference type="Gene3D" id="3.30.1540.10">
    <property type="entry name" value="formyl-coa transferase, domain 3"/>
    <property type="match status" value="1"/>
</dbReference>
<dbReference type="Proteomes" id="UP000367825">
    <property type="component" value="Unassembled WGS sequence"/>
</dbReference>